<dbReference type="GO" id="GO:0000166">
    <property type="term" value="F:nucleotide binding"/>
    <property type="evidence" value="ECO:0007669"/>
    <property type="project" value="UniProtKB-KW"/>
</dbReference>
<dbReference type="PANTHER" id="PTHR42722">
    <property type="entry name" value="LEUCINE DEHYDROGENASE"/>
    <property type="match status" value="1"/>
</dbReference>
<keyword evidence="3 5" id="KW-0520">NAD</keyword>
<dbReference type="GO" id="GO:0006520">
    <property type="term" value="P:amino acid metabolic process"/>
    <property type="evidence" value="ECO:0007669"/>
    <property type="project" value="InterPro"/>
</dbReference>
<dbReference type="PANTHER" id="PTHR42722:SF1">
    <property type="entry name" value="VALINE DEHYDROGENASE"/>
    <property type="match status" value="1"/>
</dbReference>
<dbReference type="GO" id="GO:0016639">
    <property type="term" value="F:oxidoreductase activity, acting on the CH-NH2 group of donors, NAD or NADP as acceptor"/>
    <property type="evidence" value="ECO:0007669"/>
    <property type="project" value="InterPro"/>
</dbReference>
<evidence type="ECO:0000256" key="1">
    <source>
        <dbReference type="ARBA" id="ARBA00006382"/>
    </source>
</evidence>
<sequence length="358" mass="37335">MTLRISRDEDDGQRIFRFADPSCDLAGVIVVDSLALGPATGGCRFWPYDDAAAMLCDARRLARGMSYKNAMAGLPLGGGKSVIRRPEGSFDRAALFAAFGRVLDEIGGDYLAAEDVGTTPADMEAVRAQTPFVFGLPADGALAGGDPSPWTALGVFLSIGHICARRGISLSDSRIAVQGLGNVGADLCRRLHEAGARLVVADLHAHATDRLRADIPVDVVAPEAIHAADVDLFAPCALGGGLNRTTIPEIKARLIAGAANNQLGTGADAALLHARGILYVPDFVANAGGIINVAAEYLGHDRHHVVDAVHRIPDRLADVLDRAEAADISPAHVADAMARDLIARAAGAMAGNEGKRPL</sequence>
<dbReference type="InterPro" id="IPR016211">
    <property type="entry name" value="Glu/Phe/Leu/Val/Trp_DH_bac/arc"/>
</dbReference>
<dbReference type="InterPro" id="IPR006096">
    <property type="entry name" value="Glu/Leu/Phe/Val/Trp_DH_C"/>
</dbReference>
<feature type="active site" description="Proton donor/acceptor" evidence="4">
    <location>
        <position position="80"/>
    </location>
</feature>
<keyword evidence="9" id="KW-1185">Reference proteome</keyword>
<organism evidence="8 9">
    <name type="scientific">Xanthobacter tagetidis</name>
    <dbReference type="NCBI Taxonomy" id="60216"/>
    <lineage>
        <taxon>Bacteria</taxon>
        <taxon>Pseudomonadati</taxon>
        <taxon>Pseudomonadota</taxon>
        <taxon>Alphaproteobacteria</taxon>
        <taxon>Hyphomicrobiales</taxon>
        <taxon>Xanthobacteraceae</taxon>
        <taxon>Xanthobacter</taxon>
    </lineage>
</organism>
<feature type="domain" description="Glutamate/phenylalanine/leucine/valine/L-tryptophan dehydrogenase C-terminal" evidence="7">
    <location>
        <begin position="145"/>
        <end position="347"/>
    </location>
</feature>
<evidence type="ECO:0000256" key="5">
    <source>
        <dbReference type="PIRSR" id="PIRSR000188-2"/>
    </source>
</evidence>
<evidence type="ECO:0000256" key="2">
    <source>
        <dbReference type="ARBA" id="ARBA00023002"/>
    </source>
</evidence>
<dbReference type="Gene3D" id="3.40.50.10860">
    <property type="entry name" value="Leucine Dehydrogenase, chain A, domain 1"/>
    <property type="match status" value="1"/>
</dbReference>
<evidence type="ECO:0000313" key="8">
    <source>
        <dbReference type="EMBL" id="RLP76238.1"/>
    </source>
</evidence>
<dbReference type="EMBL" id="RCTF01000013">
    <property type="protein sequence ID" value="RLP76238.1"/>
    <property type="molecule type" value="Genomic_DNA"/>
</dbReference>
<evidence type="ECO:0000256" key="4">
    <source>
        <dbReference type="PIRSR" id="PIRSR000188-1"/>
    </source>
</evidence>
<dbReference type="CDD" id="cd01075">
    <property type="entry name" value="NAD_bind_Leu_Phe_Val_DH"/>
    <property type="match status" value="1"/>
</dbReference>
<dbReference type="SUPFAM" id="SSF53223">
    <property type="entry name" value="Aminoacid dehydrogenase-like, N-terminal domain"/>
    <property type="match status" value="1"/>
</dbReference>
<dbReference type="InterPro" id="IPR006095">
    <property type="entry name" value="Glu/Leu/Phe/Val/Trp_DH"/>
</dbReference>
<dbReference type="Proteomes" id="UP000269692">
    <property type="component" value="Unassembled WGS sequence"/>
</dbReference>
<dbReference type="InterPro" id="IPR036291">
    <property type="entry name" value="NAD(P)-bd_dom_sf"/>
</dbReference>
<evidence type="ECO:0000256" key="3">
    <source>
        <dbReference type="ARBA" id="ARBA00023027"/>
    </source>
</evidence>
<dbReference type="InterPro" id="IPR006097">
    <property type="entry name" value="Glu/Leu/Phe/Val/Trp_DH_dimer"/>
</dbReference>
<dbReference type="InterPro" id="IPR046346">
    <property type="entry name" value="Aminoacid_DH-like_N_sf"/>
</dbReference>
<comment type="similarity">
    <text evidence="1 6">Belongs to the Glu/Leu/Phe/Val dehydrogenases family.</text>
</comment>
<dbReference type="PRINTS" id="PR00082">
    <property type="entry name" value="GLFDHDRGNASE"/>
</dbReference>
<evidence type="ECO:0000256" key="6">
    <source>
        <dbReference type="RuleBase" id="RU004417"/>
    </source>
</evidence>
<dbReference type="Gene3D" id="3.40.50.720">
    <property type="entry name" value="NAD(P)-binding Rossmann-like Domain"/>
    <property type="match status" value="1"/>
</dbReference>
<keyword evidence="2 6" id="KW-0560">Oxidoreductase</keyword>
<dbReference type="AlphaFoldDB" id="A0A3L7A8R9"/>
<evidence type="ECO:0000259" key="7">
    <source>
        <dbReference type="SMART" id="SM00839"/>
    </source>
</evidence>
<dbReference type="SMART" id="SM00839">
    <property type="entry name" value="ELFV_dehydrog"/>
    <property type="match status" value="1"/>
</dbReference>
<reference evidence="8 9" key="1">
    <citation type="submission" date="2018-10" db="EMBL/GenBank/DDBJ databases">
        <title>Xanthobacter tagetidis genome sequencing and assembly.</title>
        <authorList>
            <person name="Maclea K.S."/>
            <person name="Goen A.E."/>
            <person name="Fatima S.A."/>
        </authorList>
    </citation>
    <scope>NUCLEOTIDE SEQUENCE [LARGE SCALE GENOMIC DNA]</scope>
    <source>
        <strain evidence="8 9">ATCC 700314</strain>
    </source>
</reference>
<name>A0A3L7A8R9_9HYPH</name>
<gene>
    <name evidence="8" type="ORF">D9R14_15610</name>
</gene>
<dbReference type="SUPFAM" id="SSF51735">
    <property type="entry name" value="NAD(P)-binding Rossmann-fold domains"/>
    <property type="match status" value="1"/>
</dbReference>
<dbReference type="PIRSF" id="PIRSF000188">
    <property type="entry name" value="Phe_leu_dh"/>
    <property type="match status" value="1"/>
</dbReference>
<accession>A0A3L7A8R9</accession>
<protein>
    <submittedName>
        <fullName evidence="8">Glu/Leu/Phe/Val dehydrogenase</fullName>
    </submittedName>
</protein>
<keyword evidence="5" id="KW-0547">Nucleotide-binding</keyword>
<comment type="caution">
    <text evidence="8">The sequence shown here is derived from an EMBL/GenBank/DDBJ whole genome shotgun (WGS) entry which is preliminary data.</text>
</comment>
<dbReference type="Pfam" id="PF00208">
    <property type="entry name" value="ELFV_dehydrog"/>
    <property type="match status" value="2"/>
</dbReference>
<evidence type="ECO:0000313" key="9">
    <source>
        <dbReference type="Proteomes" id="UP000269692"/>
    </source>
</evidence>
<dbReference type="Pfam" id="PF02812">
    <property type="entry name" value="ELFV_dehydrog_N"/>
    <property type="match status" value="1"/>
</dbReference>
<proteinExistence type="inferred from homology"/>
<feature type="binding site" evidence="5">
    <location>
        <begin position="179"/>
        <end position="184"/>
    </location>
    <ligand>
        <name>NAD(+)</name>
        <dbReference type="ChEBI" id="CHEBI:57540"/>
    </ligand>
</feature>
<dbReference type="OrthoDB" id="9803297at2"/>